<protein>
    <submittedName>
        <fullName evidence="1">Uncharacterized protein</fullName>
    </submittedName>
</protein>
<name>A0A382N632_9ZZZZ</name>
<dbReference type="Pfam" id="PF25735">
    <property type="entry name" value="Phage_L5_gp82"/>
    <property type="match status" value="1"/>
</dbReference>
<dbReference type="InterPro" id="IPR058002">
    <property type="entry name" value="Gp82"/>
</dbReference>
<dbReference type="EMBL" id="UINC01097367">
    <property type="protein sequence ID" value="SVC55011.1"/>
    <property type="molecule type" value="Genomic_DNA"/>
</dbReference>
<gene>
    <name evidence="1" type="ORF">METZ01_LOCUS307865</name>
</gene>
<feature type="non-terminal residue" evidence="1">
    <location>
        <position position="1"/>
    </location>
</feature>
<organism evidence="1">
    <name type="scientific">marine metagenome</name>
    <dbReference type="NCBI Taxonomy" id="408172"/>
    <lineage>
        <taxon>unclassified sequences</taxon>
        <taxon>metagenomes</taxon>
        <taxon>ecological metagenomes</taxon>
    </lineage>
</organism>
<reference evidence="1" key="1">
    <citation type="submission" date="2018-05" db="EMBL/GenBank/DDBJ databases">
        <authorList>
            <person name="Lanie J.A."/>
            <person name="Ng W.-L."/>
            <person name="Kazmierczak K.M."/>
            <person name="Andrzejewski T.M."/>
            <person name="Davidsen T.M."/>
            <person name="Wayne K.J."/>
            <person name="Tettelin H."/>
            <person name="Glass J.I."/>
            <person name="Rusch D."/>
            <person name="Podicherti R."/>
            <person name="Tsui H.-C.T."/>
            <person name="Winkler M.E."/>
        </authorList>
    </citation>
    <scope>NUCLEOTIDE SEQUENCE</scope>
</reference>
<proteinExistence type="predicted"/>
<dbReference type="AlphaFoldDB" id="A0A382N632"/>
<evidence type="ECO:0000313" key="1">
    <source>
        <dbReference type="EMBL" id="SVC55011.1"/>
    </source>
</evidence>
<sequence>TIPHAKNSREILQHVVADKPVRVYRNLHKNCISVKQLGLVRCHADNVVMQNCKFIVSKAGQQRVRNEKRKNVHAYIEGIVVDARSTDELLPFAWDEIYYDPYKTDFWTVRHGGQEVEGAEWIDLDGKPCPYRGGPSVIGFNLKMRQPVAV</sequence>
<accession>A0A382N632</accession>